<organism evidence="2 3">
    <name type="scientific">Vibrio harveyi</name>
    <name type="common">Beneckea harveyi</name>
    <dbReference type="NCBI Taxonomy" id="669"/>
    <lineage>
        <taxon>Bacteria</taxon>
        <taxon>Pseudomonadati</taxon>
        <taxon>Pseudomonadota</taxon>
        <taxon>Gammaproteobacteria</taxon>
        <taxon>Vibrionales</taxon>
        <taxon>Vibrionaceae</taxon>
        <taxon>Vibrio</taxon>
    </lineage>
</organism>
<sequence length="446" mass="49991">MNSLEQNNIVLPKQTSWFRRVWSYPAMEHYYRLMFLVLVMNLATLWYGVVNGAWFSAQSIALLTIANMVVLNLTIAVLVRQQYVINFLFWLATRAPTSWPLSIRWHLGKIYHHGGLHSGSAIAATAWFTIFAGSVAYSYQYDLTSISSLTIGVSYVILALLILLVFMALPSIRKKYHNAFEKTHRFGGWSLLTLFWVQTFLLGADLQPELTASALMLSSFSFWSLVIVTLSVALPWFRLRRVPVNIETPSDHVALLKFDYGVTPFAGSSTAISTNPLMEWHHFANVPSPGQSGYRLTVSRAGDWTGELIKTKPNHLWVKGIPTAGVANIEVLFKRVVYIATGSGIGPCLPHLLAKQVPMHLVWSTRSPRKTYGDELVDEILSVQPDADIWDTTEKGKPDMVKLAYAAYKKFDAEAVICISNQKLTKEVVFGLESRGIPAYGAIWDS</sequence>
<comment type="caution">
    <text evidence="2">The sequence shown here is derived from an EMBL/GenBank/DDBJ whole genome shotgun (WGS) entry which is preliminary data.</text>
</comment>
<keyword evidence="1" id="KW-0472">Membrane</keyword>
<dbReference type="PANTHER" id="PTHR33927">
    <property type="entry name" value="TRANSMEMBRANE PROTEIN"/>
    <property type="match status" value="1"/>
</dbReference>
<feature type="transmembrane region" description="Helical" evidence="1">
    <location>
        <begin position="145"/>
        <end position="166"/>
    </location>
</feature>
<proteinExistence type="predicted"/>
<evidence type="ECO:0000256" key="1">
    <source>
        <dbReference type="SAM" id="Phobius"/>
    </source>
</evidence>
<gene>
    <name evidence="2" type="ORF">DS957_027870</name>
</gene>
<dbReference type="InterPro" id="IPR052979">
    <property type="entry name" value="Adenylate-forming_domain"/>
</dbReference>
<dbReference type="EMBL" id="QOUW02000247">
    <property type="protein sequence ID" value="RIV99624.1"/>
    <property type="molecule type" value="Genomic_DNA"/>
</dbReference>
<feature type="transmembrane region" description="Helical" evidence="1">
    <location>
        <begin position="55"/>
        <end position="79"/>
    </location>
</feature>
<keyword evidence="1" id="KW-0812">Transmembrane</keyword>
<dbReference type="PANTHER" id="PTHR33927:SF5">
    <property type="entry name" value="ENZYME, PUTATIVE (AFU_ORTHOLOGUE AFUA_8G01222)-RELATED"/>
    <property type="match status" value="1"/>
</dbReference>
<protein>
    <recommendedName>
        <fullName evidence="4">Ferredoxin reductase</fullName>
    </recommendedName>
</protein>
<feature type="transmembrane region" description="Helical" evidence="1">
    <location>
        <begin position="30"/>
        <end position="49"/>
    </location>
</feature>
<feature type="transmembrane region" description="Helical" evidence="1">
    <location>
        <begin position="186"/>
        <end position="204"/>
    </location>
</feature>
<feature type="transmembrane region" description="Helical" evidence="1">
    <location>
        <begin position="210"/>
        <end position="237"/>
    </location>
</feature>
<dbReference type="InterPro" id="IPR039261">
    <property type="entry name" value="FNR_nucleotide-bd"/>
</dbReference>
<dbReference type="SUPFAM" id="SSF52343">
    <property type="entry name" value="Ferredoxin reductase-like, C-terminal NADP-linked domain"/>
    <property type="match status" value="1"/>
</dbReference>
<evidence type="ECO:0008006" key="4">
    <source>
        <dbReference type="Google" id="ProtNLM"/>
    </source>
</evidence>
<dbReference type="AlphaFoldDB" id="A0A8B3E3J7"/>
<accession>A0A8B3E3J7</accession>
<feature type="transmembrane region" description="Helical" evidence="1">
    <location>
        <begin position="119"/>
        <end position="139"/>
    </location>
</feature>
<name>A0A8B3E3J7_VIBHA</name>
<dbReference type="RefSeq" id="WP_017188837.1">
    <property type="nucleotide sequence ID" value="NZ_BGNF01000077.1"/>
</dbReference>
<evidence type="ECO:0000313" key="2">
    <source>
        <dbReference type="EMBL" id="RIV99624.1"/>
    </source>
</evidence>
<keyword evidence="1" id="KW-1133">Transmembrane helix</keyword>
<evidence type="ECO:0000313" key="3">
    <source>
        <dbReference type="Proteomes" id="UP000253437"/>
    </source>
</evidence>
<dbReference type="Gene3D" id="3.40.50.80">
    <property type="entry name" value="Nucleotide-binding domain of ferredoxin-NADP reductase (FNR) module"/>
    <property type="match status" value="1"/>
</dbReference>
<dbReference type="Proteomes" id="UP000253437">
    <property type="component" value="Unassembled WGS sequence"/>
</dbReference>
<reference evidence="2 3" key="1">
    <citation type="submission" date="2018-08" db="EMBL/GenBank/DDBJ databases">
        <title>Vibrio harveyi strains pathogenic to white snook Centropomus viridis Lockington (1877) and potential probiotic bacteria.</title>
        <authorList>
            <person name="Soto-Rodriguez S."/>
            <person name="Gomez-Gil B."/>
            <person name="Lozano-Olvera R."/>
        </authorList>
    </citation>
    <scope>NUCLEOTIDE SEQUENCE [LARGE SCALE GENOMIC DNA]</scope>
    <source>
        <strain evidence="2 3">CAIM 1508</strain>
    </source>
</reference>